<dbReference type="SUPFAM" id="SSF57850">
    <property type="entry name" value="RING/U-box"/>
    <property type="match status" value="1"/>
</dbReference>
<dbReference type="Gramene" id="OBART07G07550.1">
    <property type="protein sequence ID" value="OBART07G07550.1"/>
    <property type="gene ID" value="OBART07G07550"/>
</dbReference>
<dbReference type="HOGENOM" id="CLU_167131_0_0_1"/>
<name>A0A0D3GNR8_9ORYZ</name>
<dbReference type="STRING" id="65489.A0A0D3GNR8"/>
<reference evidence="2" key="2">
    <citation type="submission" date="2015-03" db="UniProtKB">
        <authorList>
            <consortium name="EnsemblPlants"/>
        </authorList>
    </citation>
    <scope>IDENTIFICATION</scope>
</reference>
<evidence type="ECO:0000259" key="1">
    <source>
        <dbReference type="Pfam" id="PF13639"/>
    </source>
</evidence>
<dbReference type="EnsemblPlants" id="OBART07G07550.1">
    <property type="protein sequence ID" value="OBART07G07550.1"/>
    <property type="gene ID" value="OBART07G07550"/>
</dbReference>
<dbReference type="AlphaFoldDB" id="A0A0D3GNR8"/>
<accession>A0A0D3GNR8</accession>
<dbReference type="Proteomes" id="UP000026960">
    <property type="component" value="Chromosome 7"/>
</dbReference>
<organism evidence="2">
    <name type="scientific">Oryza barthii</name>
    <dbReference type="NCBI Taxonomy" id="65489"/>
    <lineage>
        <taxon>Eukaryota</taxon>
        <taxon>Viridiplantae</taxon>
        <taxon>Streptophyta</taxon>
        <taxon>Embryophyta</taxon>
        <taxon>Tracheophyta</taxon>
        <taxon>Spermatophyta</taxon>
        <taxon>Magnoliopsida</taxon>
        <taxon>Liliopsida</taxon>
        <taxon>Poales</taxon>
        <taxon>Poaceae</taxon>
        <taxon>BOP clade</taxon>
        <taxon>Oryzoideae</taxon>
        <taxon>Oryzeae</taxon>
        <taxon>Oryzinae</taxon>
        <taxon>Oryza</taxon>
    </lineage>
</organism>
<dbReference type="PaxDb" id="65489-OBART07G07550.1"/>
<dbReference type="Pfam" id="PF13639">
    <property type="entry name" value="zf-RING_2"/>
    <property type="match status" value="1"/>
</dbReference>
<evidence type="ECO:0000313" key="2">
    <source>
        <dbReference type="EnsemblPlants" id="OBART07G07550.1"/>
    </source>
</evidence>
<dbReference type="InterPro" id="IPR013083">
    <property type="entry name" value="Znf_RING/FYVE/PHD"/>
</dbReference>
<proteinExistence type="predicted"/>
<dbReference type="Gene3D" id="3.30.40.10">
    <property type="entry name" value="Zinc/RING finger domain, C3HC4 (zinc finger)"/>
    <property type="match status" value="1"/>
</dbReference>
<keyword evidence="3" id="KW-1185">Reference proteome</keyword>
<reference evidence="2" key="1">
    <citation type="journal article" date="2009" name="Rice">
        <title>De Novo Next Generation Sequencing of Plant Genomes.</title>
        <authorList>
            <person name="Rounsley S."/>
            <person name="Marri P.R."/>
            <person name="Yu Y."/>
            <person name="He R."/>
            <person name="Sisneros N."/>
            <person name="Goicoechea J.L."/>
            <person name="Lee S.J."/>
            <person name="Angelova A."/>
            <person name="Kudrna D."/>
            <person name="Luo M."/>
            <person name="Affourtit J."/>
            <person name="Desany B."/>
            <person name="Knight J."/>
            <person name="Niazi F."/>
            <person name="Egholm M."/>
            <person name="Wing R.A."/>
        </authorList>
    </citation>
    <scope>NUCLEOTIDE SEQUENCE [LARGE SCALE GENOMIC DNA]</scope>
    <source>
        <strain evidence="2">cv. IRGC 105608</strain>
    </source>
</reference>
<sequence length="119" mass="13269">MMGGICALVVGDAEEDETELCAICVHVMVPGRPVRVLPGCTRAFHHDCVHRWRTISPRCLVYNAWVTQRSQGPNQLVVPQSFVVGVLPHGQHVNQHDQQLAMEQHAQIRKNVKVLGKTC</sequence>
<protein>
    <recommendedName>
        <fullName evidence="1">RING-type domain-containing protein</fullName>
    </recommendedName>
</protein>
<dbReference type="InterPro" id="IPR001841">
    <property type="entry name" value="Znf_RING"/>
</dbReference>
<feature type="domain" description="RING-type" evidence="1">
    <location>
        <begin position="20"/>
        <end position="59"/>
    </location>
</feature>
<evidence type="ECO:0000313" key="3">
    <source>
        <dbReference type="Proteomes" id="UP000026960"/>
    </source>
</evidence>